<feature type="compositionally biased region" description="Basic and acidic residues" evidence="1">
    <location>
        <begin position="310"/>
        <end position="328"/>
    </location>
</feature>
<dbReference type="InParanoid" id="Q4CTU2"/>
<accession>Q4CTU2</accession>
<feature type="compositionally biased region" description="Polar residues" evidence="1">
    <location>
        <begin position="299"/>
        <end position="308"/>
    </location>
</feature>
<dbReference type="GeneID" id="3535295"/>
<dbReference type="RefSeq" id="XP_805541.1">
    <property type="nucleotide sequence ID" value="XM_800448.1"/>
</dbReference>
<feature type="compositionally biased region" description="Low complexity" evidence="1">
    <location>
        <begin position="372"/>
        <end position="381"/>
    </location>
</feature>
<dbReference type="AlphaFoldDB" id="Q4CTU2"/>
<keyword evidence="3" id="KW-1185">Reference proteome</keyword>
<dbReference type="PaxDb" id="353153-Q4CTU2"/>
<dbReference type="SMR" id="Q4CTU2"/>
<dbReference type="Proteomes" id="UP000002296">
    <property type="component" value="Unassembled WGS sequence"/>
</dbReference>
<feature type="region of interest" description="Disordered" evidence="1">
    <location>
        <begin position="45"/>
        <end position="67"/>
    </location>
</feature>
<feature type="non-terminal residue" evidence="2">
    <location>
        <position position="1"/>
    </location>
</feature>
<sequence length="381" mass="42818">EEEMEELLKRISLTFPPGAVTFVDRIGRISTQQWQVGQTLATLRQQKNADQPTEETASDVGKAKNFSPGILSSNEVCTLQEGQRGSEPLDDELYGTSDVTKIPFQTVYNLVDVIKQAENSMESLNNVLNFESEINAFLKTLTLSLSTTPRHVDETLGEMENEDEIIERAVHPTGNLSIQRPSMAEHSPRKLERESEAAASQYALMSSYHGDRRGSNEVDKLKSEAAEQAERLKKLQEQLDSIQPEFAAKINFLRQVYEARICDLETKEANYGRRLNSISPQREGRERRESKIQIRSDRSVPSLQLQETAESEKARKKGDKDQLLHARSEWQQTKPVLQANKKTRDATLGELNKMMRGGGNANVKAGKRSASRSRSPSAKTT</sequence>
<evidence type="ECO:0000313" key="2">
    <source>
        <dbReference type="EMBL" id="EAN83690.1"/>
    </source>
</evidence>
<comment type="caution">
    <text evidence="2">The sequence shown here is derived from an EMBL/GenBank/DDBJ whole genome shotgun (WGS) entry which is preliminary data.</text>
</comment>
<feature type="compositionally biased region" description="Basic and acidic residues" evidence="1">
    <location>
        <begin position="282"/>
        <end position="298"/>
    </location>
</feature>
<dbReference type="KEGG" id="tcr:507507.10"/>
<name>Q4CTU2_TRYCC</name>
<reference evidence="2 3" key="1">
    <citation type="journal article" date="2005" name="Science">
        <title>The genome sequence of Trypanosoma cruzi, etiologic agent of Chagas disease.</title>
        <authorList>
            <person name="El-Sayed N.M."/>
            <person name="Myler P.J."/>
            <person name="Bartholomeu D.C."/>
            <person name="Nilsson D."/>
            <person name="Aggarwal G."/>
            <person name="Tran A.N."/>
            <person name="Ghedin E."/>
            <person name="Worthey E.A."/>
            <person name="Delcher A.L."/>
            <person name="Blandin G."/>
            <person name="Westenberger S.J."/>
            <person name="Caler E."/>
            <person name="Cerqueira G.C."/>
            <person name="Branche C."/>
            <person name="Haas B."/>
            <person name="Anupama A."/>
            <person name="Arner E."/>
            <person name="Aslund L."/>
            <person name="Attipoe P."/>
            <person name="Bontempi E."/>
            <person name="Bringaud F."/>
            <person name="Burton P."/>
            <person name="Cadag E."/>
            <person name="Campbell D.A."/>
            <person name="Carrington M."/>
            <person name="Crabtree J."/>
            <person name="Darban H."/>
            <person name="da Silveira J.F."/>
            <person name="de Jong P."/>
            <person name="Edwards K."/>
            <person name="Englund P.T."/>
            <person name="Fazelina G."/>
            <person name="Feldblyum T."/>
            <person name="Ferella M."/>
            <person name="Frasch A.C."/>
            <person name="Gull K."/>
            <person name="Horn D."/>
            <person name="Hou L."/>
            <person name="Huang Y."/>
            <person name="Kindlund E."/>
            <person name="Klingbeil M."/>
            <person name="Kluge S."/>
            <person name="Koo H."/>
            <person name="Lacerda D."/>
            <person name="Levin M.J."/>
            <person name="Lorenzi H."/>
            <person name="Louie T."/>
            <person name="Machado C.R."/>
            <person name="McCulloch R."/>
            <person name="McKenna A."/>
            <person name="Mizuno Y."/>
            <person name="Mottram J.C."/>
            <person name="Nelson S."/>
            <person name="Ochaya S."/>
            <person name="Osoegawa K."/>
            <person name="Pai G."/>
            <person name="Parsons M."/>
            <person name="Pentony M."/>
            <person name="Pettersson U."/>
            <person name="Pop M."/>
            <person name="Ramirez J.L."/>
            <person name="Rinta J."/>
            <person name="Robertson L."/>
            <person name="Salzberg S.L."/>
            <person name="Sanchez D.O."/>
            <person name="Seyler A."/>
            <person name="Sharma R."/>
            <person name="Shetty J."/>
            <person name="Simpson A.J."/>
            <person name="Sisk E."/>
            <person name="Tammi M.T."/>
            <person name="Tarleton R."/>
            <person name="Teixeira S."/>
            <person name="Van Aken S."/>
            <person name="Vogt C."/>
            <person name="Ward P.N."/>
            <person name="Wickstead B."/>
            <person name="Wortman J."/>
            <person name="White O."/>
            <person name="Fraser C.M."/>
            <person name="Stuart K.D."/>
            <person name="Andersson B."/>
        </authorList>
    </citation>
    <scope>NUCLEOTIDE SEQUENCE [LARGE SCALE GENOMIC DNA]</scope>
    <source>
        <strain evidence="2 3">CL Brener</strain>
    </source>
</reference>
<evidence type="ECO:0000313" key="3">
    <source>
        <dbReference type="Proteomes" id="UP000002296"/>
    </source>
</evidence>
<evidence type="ECO:0000256" key="1">
    <source>
        <dbReference type="SAM" id="MobiDB-lite"/>
    </source>
</evidence>
<organism evidence="2 3">
    <name type="scientific">Trypanosoma cruzi (strain CL Brener)</name>
    <dbReference type="NCBI Taxonomy" id="353153"/>
    <lineage>
        <taxon>Eukaryota</taxon>
        <taxon>Discoba</taxon>
        <taxon>Euglenozoa</taxon>
        <taxon>Kinetoplastea</taxon>
        <taxon>Metakinetoplastina</taxon>
        <taxon>Trypanosomatida</taxon>
        <taxon>Trypanosomatidae</taxon>
        <taxon>Trypanosoma</taxon>
        <taxon>Schizotrypanum</taxon>
    </lineage>
</organism>
<feature type="region of interest" description="Disordered" evidence="1">
    <location>
        <begin position="277"/>
        <end position="381"/>
    </location>
</feature>
<dbReference type="EMBL" id="AAHK01001944">
    <property type="protein sequence ID" value="EAN83690.1"/>
    <property type="molecule type" value="Genomic_DNA"/>
</dbReference>
<proteinExistence type="predicted"/>
<gene>
    <name evidence="2" type="ORF">Tc00.1047053507507.10</name>
</gene>
<dbReference type="eggNOG" id="ENOG502RT5H">
    <property type="taxonomic scope" value="Eukaryota"/>
</dbReference>
<protein>
    <submittedName>
        <fullName evidence="2">Uncharacterized protein</fullName>
    </submittedName>
</protein>